<organism evidence="6 7">
    <name type="scientific">Piliocolobus tephrosceles</name>
    <name type="common">Ugandan red Colobus</name>
    <dbReference type="NCBI Taxonomy" id="591936"/>
    <lineage>
        <taxon>Eukaryota</taxon>
        <taxon>Metazoa</taxon>
        <taxon>Chordata</taxon>
        <taxon>Craniata</taxon>
        <taxon>Vertebrata</taxon>
        <taxon>Euteleostomi</taxon>
        <taxon>Mammalia</taxon>
        <taxon>Eutheria</taxon>
        <taxon>Euarchontoglires</taxon>
        <taxon>Primates</taxon>
        <taxon>Haplorrhini</taxon>
        <taxon>Catarrhini</taxon>
        <taxon>Cercopithecidae</taxon>
        <taxon>Colobinae</taxon>
        <taxon>Piliocolobus</taxon>
    </lineage>
</organism>
<reference evidence="6" key="1">
    <citation type="submission" date="2025-08" db="UniProtKB">
        <authorList>
            <consortium name="Ensembl"/>
        </authorList>
    </citation>
    <scope>IDENTIFICATION</scope>
</reference>
<dbReference type="InterPro" id="IPR037171">
    <property type="entry name" value="NagB/RpiA_transferase-like"/>
</dbReference>
<evidence type="ECO:0000256" key="4">
    <source>
        <dbReference type="ARBA" id="ARBA00023235"/>
    </source>
</evidence>
<dbReference type="GO" id="GO:0009052">
    <property type="term" value="P:pentose-phosphate shunt, non-oxidative branch"/>
    <property type="evidence" value="ECO:0007669"/>
    <property type="project" value="InterPro"/>
</dbReference>
<dbReference type="Ensembl" id="ENSPTET00000017920.1">
    <property type="protein sequence ID" value="ENSPTEP00000011895.1"/>
    <property type="gene ID" value="ENSPTEG00000013363.1"/>
</dbReference>
<accession>A0A8C9GZ11</accession>
<dbReference type="FunFam" id="3.30.70.260:FF:000018">
    <property type="entry name" value="Ribose-5-phosphate isomerase A"/>
    <property type="match status" value="1"/>
</dbReference>
<dbReference type="GO" id="GO:0006014">
    <property type="term" value="P:D-ribose metabolic process"/>
    <property type="evidence" value="ECO:0007669"/>
    <property type="project" value="TreeGrafter"/>
</dbReference>
<dbReference type="Proteomes" id="UP000694416">
    <property type="component" value="Unplaced"/>
</dbReference>
<dbReference type="UniPathway" id="UPA00115">
    <property type="reaction ID" value="UER00412"/>
</dbReference>
<dbReference type="GO" id="GO:0004751">
    <property type="term" value="F:ribose-5-phosphate isomerase activity"/>
    <property type="evidence" value="ECO:0007669"/>
    <property type="project" value="UniProtKB-EC"/>
</dbReference>
<evidence type="ECO:0000256" key="2">
    <source>
        <dbReference type="ARBA" id="ARBA00008088"/>
    </source>
</evidence>
<dbReference type="InterPro" id="IPR004788">
    <property type="entry name" value="Ribose5P_isomerase_type_A"/>
</dbReference>
<comment type="similarity">
    <text evidence="2">Belongs to the ribose 5-phosphate isomerase family.</text>
</comment>
<dbReference type="SUPFAM" id="SSF75445">
    <property type="entry name" value="D-ribose-5-phosphate isomerase (RpiA), lid domain"/>
    <property type="match status" value="1"/>
</dbReference>
<dbReference type="PANTHER" id="PTHR11934">
    <property type="entry name" value="RIBOSE-5-PHOSPHATE ISOMERASE"/>
    <property type="match status" value="1"/>
</dbReference>
<reference evidence="6" key="2">
    <citation type="submission" date="2025-09" db="UniProtKB">
        <authorList>
            <consortium name="Ensembl"/>
        </authorList>
    </citation>
    <scope>IDENTIFICATION</scope>
</reference>
<comment type="pathway">
    <text evidence="1">Carbohydrate degradation; pentose phosphate pathway; D-ribose 5-phosphate from D-ribulose 5-phosphate (non-oxidative stage): step 1/1.</text>
</comment>
<proteinExistence type="inferred from homology"/>
<dbReference type="PANTHER" id="PTHR11934:SF0">
    <property type="entry name" value="RIBOSE-5-PHOSPHATE ISOMERASE"/>
    <property type="match status" value="1"/>
</dbReference>
<evidence type="ECO:0000256" key="1">
    <source>
        <dbReference type="ARBA" id="ARBA00004988"/>
    </source>
</evidence>
<dbReference type="EC" id="5.3.1.6" evidence="3"/>
<dbReference type="SUPFAM" id="SSF100950">
    <property type="entry name" value="NagB/RpiA/CoA transferase-like"/>
    <property type="match status" value="1"/>
</dbReference>
<dbReference type="GO" id="GO:0005737">
    <property type="term" value="C:cytoplasm"/>
    <property type="evidence" value="ECO:0007669"/>
    <property type="project" value="TreeGrafter"/>
</dbReference>
<evidence type="ECO:0000313" key="6">
    <source>
        <dbReference type="Ensembl" id="ENSPTEP00000011895.1"/>
    </source>
</evidence>
<dbReference type="Pfam" id="PF06026">
    <property type="entry name" value="Rib_5-P_isom_A"/>
    <property type="match status" value="1"/>
</dbReference>
<evidence type="ECO:0000256" key="5">
    <source>
        <dbReference type="ARBA" id="ARBA00029734"/>
    </source>
</evidence>
<dbReference type="Gene3D" id="3.40.50.1360">
    <property type="match status" value="1"/>
</dbReference>
<sequence length="182" mass="19824">MGVLELAHRAAEYLRSYCMLGQLAQSLPSSGFCIFTFPPVQIDLAIDGADEVDADLNLIKGGGGCLTQEKIVAGYASRFIVIADFRKDSKNLGDQWHKGIPIEVIPMAYVPVSRAVSQKFGGVVELRMAVNKAGPVVTDNGNFILDWKFDRIHKWSEVNTAIKMIPGNMSGIQQACTHPCPS</sequence>
<name>A0A8C9GZ11_9PRIM</name>
<keyword evidence="4" id="KW-0413">Isomerase</keyword>
<dbReference type="AlphaFoldDB" id="A0A8C9GZ11"/>
<evidence type="ECO:0000256" key="3">
    <source>
        <dbReference type="ARBA" id="ARBA00011959"/>
    </source>
</evidence>
<dbReference type="NCBIfam" id="TIGR00021">
    <property type="entry name" value="rpiA"/>
    <property type="match status" value="1"/>
</dbReference>
<evidence type="ECO:0000313" key="7">
    <source>
        <dbReference type="Proteomes" id="UP000694416"/>
    </source>
</evidence>
<dbReference type="CDD" id="cd01398">
    <property type="entry name" value="RPI_A"/>
    <property type="match status" value="1"/>
</dbReference>
<keyword evidence="7" id="KW-1185">Reference proteome</keyword>
<protein>
    <recommendedName>
        <fullName evidence="3">ribose-5-phosphate isomerase</fullName>
        <ecNumber evidence="3">5.3.1.6</ecNumber>
    </recommendedName>
    <alternativeName>
        <fullName evidence="5">Phosphoriboisomerase</fullName>
    </alternativeName>
</protein>
<dbReference type="Gene3D" id="3.30.70.260">
    <property type="match status" value="1"/>
</dbReference>